<keyword evidence="1" id="KW-0812">Transmembrane</keyword>
<dbReference type="Proteomes" id="UP001552299">
    <property type="component" value="Unassembled WGS sequence"/>
</dbReference>
<sequence>MESSRRMGIFENLLRQKSLKSLFSGRKANTAAEVPNPIPQLSPIANSVVFRCSKILHILTEKLQKCFETELPDHASQPSLYARNLVEYCSYRALNVMIKCLDHMADKDFYRLTFDMMLAWEAPGTGTESLLKESFSTSHPRDDDEDGESLFYINSTNVAVQVDEKKSVGLEAFARVAPACPSIADLITVHNLFDALTSSFGGRLHFIIYEKYLKSINKVLKASKGHIGSTLSSSLHLADGEIILDVAGVIPTQPVLQHIGISVWPGRLTLTNYALYFESLGVGSHDKAVVYDLAMDSEQIVKPELTGPLGARLFDKAVLYKSTNVTDPVYFEFPELKGHSRRDYWLSIVQEVLHAHRFIRKYNLAGIQREEALSKATIGIFRYRALREAFRTSLSDFKSILAFNLAEKLPKGDMILEALSNHLELLHARSKTQNCIELKSDISPHVLSVSSYMLVIMGFISLEKLERKGENNFSIPLITVGETTSLELAVKESYCHSGSVEAANATVDQVKMEGIGTNFAVMQELLHPMIEVGKLLVILAEWEDRLKSSAFIVFLIYMTYRDWIKYIFPSIFFYLAVLMLWNKYRKKIQRMKAFQVTPPPSKNAVEQLLTLQEAISQLEAYIQTGNVVLLKLRSLLLAAAPQATDRVVIAMIVMALVIAFLPFKHLVELMLLDAFTQEMPLRKKSNDKIKRRVKEWWDRIPAAPVRLLRPSTGKHQK</sequence>
<feature type="transmembrane region" description="Helical" evidence="1">
    <location>
        <begin position="643"/>
        <end position="663"/>
    </location>
</feature>
<comment type="caution">
    <text evidence="2">The sequence shown here is derived from an EMBL/GenBank/DDBJ whole genome shotgun (WGS) entry which is preliminary data.</text>
</comment>
<dbReference type="PANTHER" id="PTHR31860:SF4">
    <property type="entry name" value="OS02G0637800 PROTEIN"/>
    <property type="match status" value="1"/>
</dbReference>
<keyword evidence="1" id="KW-0472">Membrane</keyword>
<organism evidence="2 3">
    <name type="scientific">Dendrobium thyrsiflorum</name>
    <name type="common">Pinecone-like raceme dendrobium</name>
    <name type="synonym">Orchid</name>
    <dbReference type="NCBI Taxonomy" id="117978"/>
    <lineage>
        <taxon>Eukaryota</taxon>
        <taxon>Viridiplantae</taxon>
        <taxon>Streptophyta</taxon>
        <taxon>Embryophyta</taxon>
        <taxon>Tracheophyta</taxon>
        <taxon>Spermatophyta</taxon>
        <taxon>Magnoliopsida</taxon>
        <taxon>Liliopsida</taxon>
        <taxon>Asparagales</taxon>
        <taxon>Orchidaceae</taxon>
        <taxon>Epidendroideae</taxon>
        <taxon>Malaxideae</taxon>
        <taxon>Dendrobiinae</taxon>
        <taxon>Dendrobium</taxon>
    </lineage>
</organism>
<dbReference type="PANTHER" id="PTHR31860">
    <property type="entry name" value="HEAT-INDUCIBLE TRANSCRIPTION REPRESSOR (DUF639)-RELATED"/>
    <property type="match status" value="1"/>
</dbReference>
<evidence type="ECO:0000313" key="3">
    <source>
        <dbReference type="Proteomes" id="UP001552299"/>
    </source>
</evidence>
<dbReference type="AlphaFoldDB" id="A0ABD0TWR0"/>
<dbReference type="InterPro" id="IPR006927">
    <property type="entry name" value="DUF639"/>
</dbReference>
<evidence type="ECO:0000256" key="1">
    <source>
        <dbReference type="SAM" id="Phobius"/>
    </source>
</evidence>
<protein>
    <recommendedName>
        <fullName evidence="4">DUF639 domain-containing protein</fullName>
    </recommendedName>
</protein>
<feature type="transmembrane region" description="Helical" evidence="1">
    <location>
        <begin position="566"/>
        <end position="582"/>
    </location>
</feature>
<evidence type="ECO:0000313" key="2">
    <source>
        <dbReference type="EMBL" id="KAL0904144.1"/>
    </source>
</evidence>
<keyword evidence="1" id="KW-1133">Transmembrane helix</keyword>
<accession>A0ABD0TWR0</accession>
<dbReference type="Pfam" id="PF04842">
    <property type="entry name" value="DUF639"/>
    <property type="match status" value="1"/>
</dbReference>
<name>A0ABD0TWR0_DENTH</name>
<dbReference type="EMBL" id="JANQDX010000019">
    <property type="protein sequence ID" value="KAL0904144.1"/>
    <property type="molecule type" value="Genomic_DNA"/>
</dbReference>
<proteinExistence type="predicted"/>
<gene>
    <name evidence="2" type="ORF">M5K25_026218</name>
</gene>
<reference evidence="2 3" key="1">
    <citation type="journal article" date="2024" name="Plant Biotechnol. J.">
        <title>Dendrobium thyrsiflorum genome and its molecular insights into genes involved in important horticultural traits.</title>
        <authorList>
            <person name="Chen B."/>
            <person name="Wang J.Y."/>
            <person name="Zheng P.J."/>
            <person name="Li K.L."/>
            <person name="Liang Y.M."/>
            <person name="Chen X.F."/>
            <person name="Zhang C."/>
            <person name="Zhao X."/>
            <person name="He X."/>
            <person name="Zhang G.Q."/>
            <person name="Liu Z.J."/>
            <person name="Xu Q."/>
        </authorList>
    </citation>
    <scope>NUCLEOTIDE SEQUENCE [LARGE SCALE GENOMIC DNA]</scope>
    <source>
        <strain evidence="2">GZMU011</strain>
    </source>
</reference>
<evidence type="ECO:0008006" key="4">
    <source>
        <dbReference type="Google" id="ProtNLM"/>
    </source>
</evidence>
<keyword evidence="3" id="KW-1185">Reference proteome</keyword>